<name>A0A379QWL9_SALER</name>
<gene>
    <name evidence="1" type="ORF">NCTC10718_01989</name>
</gene>
<dbReference type="AlphaFoldDB" id="A0A379QWL9"/>
<reference evidence="1 2" key="1">
    <citation type="submission" date="2018-06" db="EMBL/GenBank/DDBJ databases">
        <authorList>
            <consortium name="Pathogen Informatics"/>
            <person name="Doyle S."/>
        </authorList>
    </citation>
    <scope>NUCLEOTIDE SEQUENCE [LARGE SCALE GENOMIC DNA]</scope>
    <source>
        <strain evidence="1 2">NCTC10718</strain>
    </source>
</reference>
<sequence>MVVTKNISSTPFALSPYIMGNHSQQHLAIFMPEANSGLSQILSMLG</sequence>
<dbReference type="EMBL" id="UGWQ01000001">
    <property type="protein sequence ID" value="SUF69225.1"/>
    <property type="molecule type" value="Genomic_DNA"/>
</dbReference>
<proteinExistence type="predicted"/>
<evidence type="ECO:0000313" key="2">
    <source>
        <dbReference type="Proteomes" id="UP000254332"/>
    </source>
</evidence>
<accession>A0A379QWL9</accession>
<protein>
    <submittedName>
        <fullName evidence="1">Uncharacterized protein</fullName>
    </submittedName>
</protein>
<dbReference type="Proteomes" id="UP000254332">
    <property type="component" value="Unassembled WGS sequence"/>
</dbReference>
<organism evidence="1 2">
    <name type="scientific">Salmonella enterica</name>
    <name type="common">Salmonella choleraesuis</name>
    <dbReference type="NCBI Taxonomy" id="28901"/>
    <lineage>
        <taxon>Bacteria</taxon>
        <taxon>Pseudomonadati</taxon>
        <taxon>Pseudomonadota</taxon>
        <taxon>Gammaproteobacteria</taxon>
        <taxon>Enterobacterales</taxon>
        <taxon>Enterobacteriaceae</taxon>
        <taxon>Salmonella</taxon>
    </lineage>
</organism>
<evidence type="ECO:0000313" key="1">
    <source>
        <dbReference type="EMBL" id="SUF69225.1"/>
    </source>
</evidence>